<dbReference type="InterPro" id="IPR017896">
    <property type="entry name" value="4Fe4S_Fe-S-bd"/>
</dbReference>
<evidence type="ECO:0000256" key="4">
    <source>
        <dbReference type="ARBA" id="ARBA00022723"/>
    </source>
</evidence>
<evidence type="ECO:0000256" key="5">
    <source>
        <dbReference type="ARBA" id="ARBA00022785"/>
    </source>
</evidence>
<evidence type="ECO:0000256" key="6">
    <source>
        <dbReference type="ARBA" id="ARBA00023002"/>
    </source>
</evidence>
<evidence type="ECO:0000313" key="11">
    <source>
        <dbReference type="Proteomes" id="UP000036756"/>
    </source>
</evidence>
<evidence type="ECO:0000313" key="10">
    <source>
        <dbReference type="EMBL" id="KMT20823.1"/>
    </source>
</evidence>
<dbReference type="GO" id="GO:0046872">
    <property type="term" value="F:metal ion binding"/>
    <property type="evidence" value="ECO:0007669"/>
    <property type="project" value="UniProtKB-KW"/>
</dbReference>
<evidence type="ECO:0000256" key="7">
    <source>
        <dbReference type="ARBA" id="ARBA00023004"/>
    </source>
</evidence>
<evidence type="ECO:0000256" key="2">
    <source>
        <dbReference type="ARBA" id="ARBA00022490"/>
    </source>
</evidence>
<dbReference type="STRING" id="1121307.CLCY_1c00570"/>
<keyword evidence="5" id="KW-0671">Queuosine biosynthesis</keyword>
<organism evidence="10 11">
    <name type="scientific">Clostridium cylindrosporum DSM 605</name>
    <dbReference type="NCBI Taxonomy" id="1121307"/>
    <lineage>
        <taxon>Bacteria</taxon>
        <taxon>Bacillati</taxon>
        <taxon>Bacillota</taxon>
        <taxon>Clostridia</taxon>
        <taxon>Eubacteriales</taxon>
        <taxon>Clostridiaceae</taxon>
        <taxon>Clostridium</taxon>
    </lineage>
</organism>
<dbReference type="GO" id="GO:0008616">
    <property type="term" value="P:tRNA queuosine(34) biosynthetic process"/>
    <property type="evidence" value="ECO:0007669"/>
    <property type="project" value="UniProtKB-KW"/>
</dbReference>
<evidence type="ECO:0000256" key="1">
    <source>
        <dbReference type="ARBA" id="ARBA00022485"/>
    </source>
</evidence>
<dbReference type="Pfam" id="PF08331">
    <property type="entry name" value="QueG_DUF1730"/>
    <property type="match status" value="1"/>
</dbReference>
<dbReference type="EC" id="1.1.-.-" evidence="10"/>
<keyword evidence="1" id="KW-0004">4Fe-4S</keyword>
<dbReference type="PROSITE" id="PS00198">
    <property type="entry name" value="4FE4S_FER_1"/>
    <property type="match status" value="1"/>
</dbReference>
<dbReference type="EMBL" id="LFVU01000028">
    <property type="protein sequence ID" value="KMT20823.1"/>
    <property type="molecule type" value="Genomic_DNA"/>
</dbReference>
<dbReference type="GO" id="GO:0052693">
    <property type="term" value="F:epoxyqueuosine reductase activity"/>
    <property type="evidence" value="ECO:0007669"/>
    <property type="project" value="TreeGrafter"/>
</dbReference>
<protein>
    <submittedName>
        <fullName evidence="10">Epoxyqueuosine reductase QueG</fullName>
        <ecNumber evidence="10">1.1.-.-</ecNumber>
    </submittedName>
</protein>
<reference evidence="10 11" key="1">
    <citation type="submission" date="2015-06" db="EMBL/GenBank/DDBJ databases">
        <title>Draft genome sequence of the purine-degrading Clostridium cylindrosporum HC-1 (DSM 605).</title>
        <authorList>
            <person name="Poehlein A."/>
            <person name="Schiel-Bengelsdorf B."/>
            <person name="Bengelsdorf F."/>
            <person name="Daniel R."/>
            <person name="Duerre P."/>
        </authorList>
    </citation>
    <scope>NUCLEOTIDE SEQUENCE [LARGE SCALE GENOMIC DNA]</scope>
    <source>
        <strain evidence="10 11">DSM 605</strain>
    </source>
</reference>
<keyword evidence="3" id="KW-0819">tRNA processing</keyword>
<dbReference type="AlphaFoldDB" id="A0A0J8D966"/>
<keyword evidence="7" id="KW-0408">Iron</keyword>
<evidence type="ECO:0000259" key="9">
    <source>
        <dbReference type="PROSITE" id="PS51379"/>
    </source>
</evidence>
<dbReference type="RefSeq" id="WP_048571226.1">
    <property type="nucleotide sequence ID" value="NZ_LFVU01000028.1"/>
</dbReference>
<keyword evidence="11" id="KW-1185">Reference proteome</keyword>
<dbReference type="GO" id="GO:0051539">
    <property type="term" value="F:4 iron, 4 sulfur cluster binding"/>
    <property type="evidence" value="ECO:0007669"/>
    <property type="project" value="UniProtKB-KW"/>
</dbReference>
<proteinExistence type="predicted"/>
<dbReference type="Proteomes" id="UP000036756">
    <property type="component" value="Unassembled WGS sequence"/>
</dbReference>
<name>A0A0J8D966_CLOCY</name>
<comment type="caution">
    <text evidence="10">The sequence shown here is derived from an EMBL/GenBank/DDBJ whole genome shotgun (WGS) entry which is preliminary data.</text>
</comment>
<feature type="domain" description="4Fe-4S ferredoxin-type" evidence="9">
    <location>
        <begin position="168"/>
        <end position="197"/>
    </location>
</feature>
<keyword evidence="2" id="KW-0963">Cytoplasm</keyword>
<dbReference type="SUPFAM" id="SSF46548">
    <property type="entry name" value="alpha-helical ferredoxin"/>
    <property type="match status" value="1"/>
</dbReference>
<dbReference type="NCBIfam" id="TIGR00276">
    <property type="entry name" value="tRNA epoxyqueuosine(34) reductase QueG"/>
    <property type="match status" value="1"/>
</dbReference>
<dbReference type="Gene3D" id="3.30.70.20">
    <property type="match status" value="1"/>
</dbReference>
<sequence length="331" mass="37971">MNIKNNIIDYANKIGVPYIGFTDTTFSKKFINNLKNRRNENKLSGFEEEDELKRVDIESLLNGAKTIVSIALPYKYKDQNYIEPYFSKYTMGEDYHRILTSKLNLIKSYIEDNFNEKCIFFCDTGVVSDKEIARKSGLGFVGKNTNIITKNHGSYVFLGEIITTLEIEPCNAKESLCGSCDKCIKACPAKAIDETGIDGKRCLSYITQKKDDLTLEEMERLGNRIFGCDTCQDVCPHNKEVSTSNIDEFKPLEHSMNINLEELLFMSNKEFKIKYGRQALAWRGKFIVQRNAIIAAGNSRNKKYIEVLKKKKDDIRLQNYIDIAIEKINQC</sequence>
<dbReference type="InterPro" id="IPR013542">
    <property type="entry name" value="QueG_DUF1730"/>
</dbReference>
<keyword evidence="6 10" id="KW-0560">Oxidoreductase</keyword>
<evidence type="ECO:0000256" key="8">
    <source>
        <dbReference type="ARBA" id="ARBA00023014"/>
    </source>
</evidence>
<keyword evidence="8" id="KW-0411">Iron-sulfur</keyword>
<dbReference type="PANTHER" id="PTHR30002:SF4">
    <property type="entry name" value="EPOXYQUEUOSINE REDUCTASE"/>
    <property type="match status" value="1"/>
</dbReference>
<dbReference type="InterPro" id="IPR004453">
    <property type="entry name" value="QueG"/>
</dbReference>
<dbReference type="InterPro" id="IPR017900">
    <property type="entry name" value="4Fe4S_Fe_S_CS"/>
</dbReference>
<dbReference type="PROSITE" id="PS51379">
    <property type="entry name" value="4FE4S_FER_2"/>
    <property type="match status" value="1"/>
</dbReference>
<dbReference type="Pfam" id="PF13484">
    <property type="entry name" value="Fer4_16"/>
    <property type="match status" value="1"/>
</dbReference>
<evidence type="ECO:0000256" key="3">
    <source>
        <dbReference type="ARBA" id="ARBA00022694"/>
    </source>
</evidence>
<accession>A0A0J8D966</accession>
<gene>
    <name evidence="10" type="primary">queG</name>
    <name evidence="10" type="ORF">CLCY_1c00570</name>
</gene>
<keyword evidence="4" id="KW-0479">Metal-binding</keyword>
<dbReference type="PATRIC" id="fig|1121307.3.peg.418"/>
<dbReference type="PANTHER" id="PTHR30002">
    <property type="entry name" value="EPOXYQUEUOSINE REDUCTASE"/>
    <property type="match status" value="1"/>
</dbReference>